<dbReference type="EC" id="1.1.1.42" evidence="2"/>
<dbReference type="GO" id="GO:0004450">
    <property type="term" value="F:isocitrate dehydrogenase (NADP+) activity"/>
    <property type="evidence" value="ECO:0007669"/>
    <property type="project" value="UniProtKB-EC"/>
</dbReference>
<feature type="compositionally biased region" description="Basic and acidic residues" evidence="1">
    <location>
        <begin position="1"/>
        <end position="12"/>
    </location>
</feature>
<feature type="compositionally biased region" description="Basic and acidic residues" evidence="1">
    <location>
        <begin position="122"/>
        <end position="138"/>
    </location>
</feature>
<protein>
    <submittedName>
        <fullName evidence="2">Isocitrate dehydrogenase [NADP]</fullName>
        <ecNumber evidence="2">1.1.1.42</ecNumber>
    </submittedName>
</protein>
<evidence type="ECO:0000313" key="2">
    <source>
        <dbReference type="EMBL" id="CAA9289494.1"/>
    </source>
</evidence>
<feature type="compositionally biased region" description="Basic residues" evidence="1">
    <location>
        <begin position="433"/>
        <end position="445"/>
    </location>
</feature>
<feature type="compositionally biased region" description="Basic residues" evidence="1">
    <location>
        <begin position="314"/>
        <end position="336"/>
    </location>
</feature>
<feature type="compositionally biased region" description="Basic and acidic residues" evidence="1">
    <location>
        <begin position="222"/>
        <end position="232"/>
    </location>
</feature>
<evidence type="ECO:0000256" key="1">
    <source>
        <dbReference type="SAM" id="MobiDB-lite"/>
    </source>
</evidence>
<feature type="non-terminal residue" evidence="2">
    <location>
        <position position="1"/>
    </location>
</feature>
<gene>
    <name evidence="2" type="ORF">AVDCRST_MAG41-4296</name>
</gene>
<reference evidence="2" key="1">
    <citation type="submission" date="2020-02" db="EMBL/GenBank/DDBJ databases">
        <authorList>
            <person name="Meier V. D."/>
        </authorList>
    </citation>
    <scope>NUCLEOTIDE SEQUENCE</scope>
    <source>
        <strain evidence="2">AVDCRST_MAG41</strain>
    </source>
</reference>
<feature type="compositionally biased region" description="Low complexity" evidence="1">
    <location>
        <begin position="469"/>
        <end position="480"/>
    </location>
</feature>
<feature type="compositionally biased region" description="Basic residues" evidence="1">
    <location>
        <begin position="369"/>
        <end position="378"/>
    </location>
</feature>
<feature type="compositionally biased region" description="Basic and acidic residues" evidence="1">
    <location>
        <begin position="75"/>
        <end position="84"/>
    </location>
</feature>
<feature type="compositionally biased region" description="Basic and acidic residues" evidence="1">
    <location>
        <begin position="301"/>
        <end position="313"/>
    </location>
</feature>
<dbReference type="AlphaFoldDB" id="A0A6J4JWX0"/>
<feature type="compositionally biased region" description="Gly residues" evidence="1">
    <location>
        <begin position="20"/>
        <end position="39"/>
    </location>
</feature>
<sequence>GEDDGHGDPGRRDRSRGRGRGGAAGRGDGRTGRLGGGGGRRLDVPRRDHLRGPAGDHRLHRPHPGGAQGPPGDAGRPRRQERQRHPAQAVRDLRQHPARTGAARGPHPVLRPRDRPRRHPGERRGPVRGDRAHADRGRRAVPQADQPAGVRADRADRVRVRPGRGPRHGHLRDQGQHHEAHRGHAQAGRRGGLGRLPRDPGAAPHRRRLRPPAGPAARAVRRAGDHQHERGHPVRPGLRAGRRAGVRPVGQPRRRRGDLRGGARLGAGHRRPGHGQPDRDDAHRRAAAAPSRARRRRDRHRAGDRGHPGGRGDHPRRRRPRRGRHPGVHRRRHRPPRPAVGDVGVPAAPAAAAAGGGHAAAGRPLGLPQRRRRRRLHRVPAGARRAGPDPGGAGGRHPAGAEDDLQPGHPGVARGGRRRDVLRRPLPLPVRAAGRRGPARRRHGVRPAAPGGQPVPLDARGEARGAGRHAGLLPRPGGEL</sequence>
<organism evidence="2">
    <name type="scientific">uncultured Mycobacteriales bacterium</name>
    <dbReference type="NCBI Taxonomy" id="581187"/>
    <lineage>
        <taxon>Bacteria</taxon>
        <taxon>Bacillati</taxon>
        <taxon>Actinomycetota</taxon>
        <taxon>Actinomycetes</taxon>
        <taxon>Mycobacteriales</taxon>
        <taxon>environmental samples</taxon>
    </lineage>
</organism>
<feature type="compositionally biased region" description="Basic and acidic residues" evidence="1">
    <location>
        <begin position="40"/>
        <end position="57"/>
    </location>
</feature>
<proteinExistence type="predicted"/>
<dbReference type="EMBL" id="CADCTP010000409">
    <property type="protein sequence ID" value="CAA9289494.1"/>
    <property type="molecule type" value="Genomic_DNA"/>
</dbReference>
<name>A0A6J4JWX0_9ACTN</name>
<feature type="compositionally biased region" description="Low complexity" evidence="1">
    <location>
        <begin position="339"/>
        <end position="353"/>
    </location>
</feature>
<feature type="region of interest" description="Disordered" evidence="1">
    <location>
        <begin position="1"/>
        <end position="480"/>
    </location>
</feature>
<feature type="compositionally biased region" description="Basic residues" evidence="1">
    <location>
        <begin position="160"/>
        <end position="170"/>
    </location>
</feature>
<feature type="non-terminal residue" evidence="2">
    <location>
        <position position="480"/>
    </location>
</feature>
<keyword evidence="2" id="KW-0560">Oxidoreductase</keyword>
<accession>A0A6J4JWX0</accession>